<dbReference type="PANTHER" id="PTHR17490:SF18">
    <property type="entry name" value="THREONYLCARBAMOYL-AMP SYNTHASE"/>
    <property type="match status" value="1"/>
</dbReference>
<gene>
    <name evidence="8" type="ORF">BAZSYMA_ACONTIG02415_1</name>
</gene>
<dbReference type="GO" id="GO:0006450">
    <property type="term" value="P:regulation of translational fidelity"/>
    <property type="evidence" value="ECO:0007669"/>
    <property type="project" value="TreeGrafter"/>
</dbReference>
<reference evidence="9" key="1">
    <citation type="submission" date="2016-06" db="EMBL/GenBank/DDBJ databases">
        <authorList>
            <person name="Petersen J."/>
            <person name="Sayavedra L."/>
        </authorList>
    </citation>
    <scope>NUCLEOTIDE SEQUENCE [LARGE SCALE GENOMIC DNA]</scope>
    <source>
        <strain evidence="9">BazSymA</strain>
    </source>
</reference>
<sequence>MNFQTRYAAKILSVGGVISNPTDTVQGLTCLPYEKSMQKMLWLKHRSPAKGLILLASDLHFFYPYVEDTSLLAQIKLQKHPTTYLFNAHHNTSKLITGIFKTVAIRLTDNALISDLCQQCQSSLVSSSANISGYKTATSLLSLTLNFHQELDFILAPRHGNFQASHIINAHTQERVR</sequence>
<dbReference type="PROSITE" id="PS51163">
    <property type="entry name" value="YRDC"/>
    <property type="match status" value="1"/>
</dbReference>
<dbReference type="GO" id="GO:0061710">
    <property type="term" value="F:L-threonylcarbamoyladenylate synthase"/>
    <property type="evidence" value="ECO:0007669"/>
    <property type="project" value="UniProtKB-EC"/>
</dbReference>
<dbReference type="GO" id="GO:0005737">
    <property type="term" value="C:cytoplasm"/>
    <property type="evidence" value="ECO:0007669"/>
    <property type="project" value="UniProtKB-SubCell"/>
</dbReference>
<evidence type="ECO:0000256" key="2">
    <source>
        <dbReference type="ARBA" id="ARBA00007663"/>
    </source>
</evidence>
<name>A0A1H6K288_9GAMM</name>
<protein>
    <recommendedName>
        <fullName evidence="3">L-threonylcarbamoyladenylate synthase</fullName>
        <ecNumber evidence="3">2.7.7.87</ecNumber>
    </recommendedName>
</protein>
<feature type="domain" description="YrdC-like" evidence="7">
    <location>
        <begin position="2"/>
        <end position="177"/>
    </location>
</feature>
<comment type="catalytic activity">
    <reaction evidence="6">
        <text>L-threonine + hydrogencarbonate + ATP = L-threonylcarbamoyladenylate + diphosphate + H2O</text>
        <dbReference type="Rhea" id="RHEA:36407"/>
        <dbReference type="ChEBI" id="CHEBI:15377"/>
        <dbReference type="ChEBI" id="CHEBI:17544"/>
        <dbReference type="ChEBI" id="CHEBI:30616"/>
        <dbReference type="ChEBI" id="CHEBI:33019"/>
        <dbReference type="ChEBI" id="CHEBI:57926"/>
        <dbReference type="ChEBI" id="CHEBI:73682"/>
        <dbReference type="EC" id="2.7.7.87"/>
    </reaction>
</comment>
<dbReference type="EMBL" id="CDSC02000078">
    <property type="protein sequence ID" value="SEH65852.1"/>
    <property type="molecule type" value="Genomic_DNA"/>
</dbReference>
<dbReference type="Pfam" id="PF01300">
    <property type="entry name" value="Sua5_yciO_yrdC"/>
    <property type="match status" value="1"/>
</dbReference>
<keyword evidence="5" id="KW-0808">Transferase</keyword>
<comment type="similarity">
    <text evidence="2">Belongs to the SUA5 family.</text>
</comment>
<dbReference type="Gene3D" id="3.90.870.10">
    <property type="entry name" value="DHBP synthase"/>
    <property type="match status" value="1"/>
</dbReference>
<evidence type="ECO:0000259" key="7">
    <source>
        <dbReference type="PROSITE" id="PS51163"/>
    </source>
</evidence>
<dbReference type="PANTHER" id="PTHR17490">
    <property type="entry name" value="SUA5"/>
    <property type="match status" value="1"/>
</dbReference>
<dbReference type="EC" id="2.7.7.87" evidence="3"/>
<dbReference type="InterPro" id="IPR006070">
    <property type="entry name" value="Sua5-like_dom"/>
</dbReference>
<dbReference type="RefSeq" id="WP_090714941.1">
    <property type="nucleotide sequence ID" value="NZ_CAESAP020000402.1"/>
</dbReference>
<evidence type="ECO:0000256" key="1">
    <source>
        <dbReference type="ARBA" id="ARBA00004496"/>
    </source>
</evidence>
<evidence type="ECO:0000313" key="8">
    <source>
        <dbReference type="EMBL" id="SEH65852.1"/>
    </source>
</evidence>
<evidence type="ECO:0000256" key="4">
    <source>
        <dbReference type="ARBA" id="ARBA00022490"/>
    </source>
</evidence>
<dbReference type="AlphaFoldDB" id="A0A1H6K288"/>
<proteinExistence type="inferred from homology"/>
<dbReference type="OrthoDB" id="9814580at2"/>
<dbReference type="InterPro" id="IPR017945">
    <property type="entry name" value="DHBP_synth_RibB-like_a/b_dom"/>
</dbReference>
<comment type="subcellular location">
    <subcellularLocation>
        <location evidence="1">Cytoplasm</location>
    </subcellularLocation>
</comment>
<accession>A0A1H6K288</accession>
<dbReference type="InterPro" id="IPR050156">
    <property type="entry name" value="TC-AMP_synthase_SUA5"/>
</dbReference>
<dbReference type="GO" id="GO:0000049">
    <property type="term" value="F:tRNA binding"/>
    <property type="evidence" value="ECO:0007669"/>
    <property type="project" value="TreeGrafter"/>
</dbReference>
<evidence type="ECO:0000256" key="6">
    <source>
        <dbReference type="ARBA" id="ARBA00048366"/>
    </source>
</evidence>
<evidence type="ECO:0000256" key="5">
    <source>
        <dbReference type="ARBA" id="ARBA00022679"/>
    </source>
</evidence>
<dbReference type="GO" id="GO:0003725">
    <property type="term" value="F:double-stranded RNA binding"/>
    <property type="evidence" value="ECO:0007669"/>
    <property type="project" value="InterPro"/>
</dbReference>
<organism evidence="8 9">
    <name type="scientific">Bathymodiolus azoricus thioautotrophic gill symbiont</name>
    <dbReference type="NCBI Taxonomy" id="235205"/>
    <lineage>
        <taxon>Bacteria</taxon>
        <taxon>Pseudomonadati</taxon>
        <taxon>Pseudomonadota</taxon>
        <taxon>Gammaproteobacteria</taxon>
        <taxon>sulfur-oxidizing symbionts</taxon>
    </lineage>
</organism>
<evidence type="ECO:0000256" key="3">
    <source>
        <dbReference type="ARBA" id="ARBA00012584"/>
    </source>
</evidence>
<keyword evidence="4" id="KW-0963">Cytoplasm</keyword>
<dbReference type="Proteomes" id="UP000198988">
    <property type="component" value="Unassembled WGS sequence"/>
</dbReference>
<dbReference type="SUPFAM" id="SSF55821">
    <property type="entry name" value="YrdC/RibB"/>
    <property type="match status" value="1"/>
</dbReference>
<evidence type="ECO:0000313" key="9">
    <source>
        <dbReference type="Proteomes" id="UP000198988"/>
    </source>
</evidence>